<dbReference type="CDD" id="cd07478">
    <property type="entry name" value="Peptidases_S8_CspA-like"/>
    <property type="match status" value="1"/>
</dbReference>
<evidence type="ECO:0000256" key="2">
    <source>
        <dbReference type="ARBA" id="ARBA00022670"/>
    </source>
</evidence>
<evidence type="ECO:0000256" key="5">
    <source>
        <dbReference type="PROSITE-ProRule" id="PRU01240"/>
    </source>
</evidence>
<name>A0A0M3DFG5_9FIRM</name>
<organism evidence="7 8">
    <name type="scientific">Paraclostridium benzoelyticum</name>
    <dbReference type="NCBI Taxonomy" id="1629550"/>
    <lineage>
        <taxon>Bacteria</taxon>
        <taxon>Bacillati</taxon>
        <taxon>Bacillota</taxon>
        <taxon>Clostridia</taxon>
        <taxon>Peptostreptococcales</taxon>
        <taxon>Peptostreptococcaceae</taxon>
        <taxon>Paraclostridium</taxon>
    </lineage>
</organism>
<reference evidence="7 8" key="1">
    <citation type="submission" date="2015-04" db="EMBL/GenBank/DDBJ databases">
        <title>Microcin producing Clostridium sp. JC272T.</title>
        <authorList>
            <person name="Jyothsna T."/>
            <person name="Sasikala C."/>
            <person name="Ramana C."/>
        </authorList>
    </citation>
    <scope>NUCLEOTIDE SEQUENCE [LARGE SCALE GENOMIC DNA]</scope>
    <source>
        <strain evidence="7 8">JC272</strain>
    </source>
</reference>
<dbReference type="InterPro" id="IPR023827">
    <property type="entry name" value="Peptidase_S8_Asp-AS"/>
</dbReference>
<dbReference type="InterPro" id="IPR036852">
    <property type="entry name" value="Peptidase_S8/S53_dom_sf"/>
</dbReference>
<sequence length="561" mass="62180">MGKSYVAIYNGNEEELKTQLSQKNLNNYIILNKKAVAIYVSDHFDEEIFFKIGCIYDWGVSTHMSSLIEINSNVDNGKPARSISGVDYIEKNPYINPTGKDTVIAIIDSGIDYMHHDFIRKDGTSKIISIWDQSSNKGKPPEGLNFGSEFTNEKINEYIAKKDPSLTEDSIGTGTLAAGIAVGLGNENSEYKGIAIDSDLIVVKLREEIGVYKEGRISYALSDFLAGIKYVTESLNKHQKSMVINLTVACKSEGVVETTLLESFENLTIPGVIIVCGLGNEGNTDTHYKGNIKNINDVVDILIQVGEQKNLDIIVPCVGPDKINASLISPSGELSYDIKYSPDRFIYKGRFNIEKTNYDMRFLYPWLKSGTEEIVINLKDIKPGIWTLRLTPEFLISGDYDVFLPNKNLLDKDTRFINSNSFSTTTWFAATENVLSVGAFNNNTDSIWIQSSRGTLNQNPLKPDIVAPGVDIIGPYKNNKYIAGTGTGVSSSIISGVASVLMEYISSQSDLGRNLLFTEVIKTYLMIGADRQDIYSYPNVNLGYGVLNFKKTMESIAENLR</sequence>
<dbReference type="EMBL" id="LBBT01000314">
    <property type="protein sequence ID" value="KKY00219.1"/>
    <property type="molecule type" value="Genomic_DNA"/>
</dbReference>
<evidence type="ECO:0000256" key="1">
    <source>
        <dbReference type="ARBA" id="ARBA00011073"/>
    </source>
</evidence>
<evidence type="ECO:0000256" key="3">
    <source>
        <dbReference type="ARBA" id="ARBA00022801"/>
    </source>
</evidence>
<comment type="caution">
    <text evidence="5">Lacks conserved residue(s) required for the propagation of feature annotation.</text>
</comment>
<keyword evidence="4" id="KW-0720">Serine protease</keyword>
<dbReference type="GO" id="GO:0005615">
    <property type="term" value="C:extracellular space"/>
    <property type="evidence" value="ECO:0007669"/>
    <property type="project" value="TreeGrafter"/>
</dbReference>
<dbReference type="PANTHER" id="PTHR43806:SF11">
    <property type="entry name" value="CEREVISIN-RELATED"/>
    <property type="match status" value="1"/>
</dbReference>
<dbReference type="PRINTS" id="PR00723">
    <property type="entry name" value="SUBTILISIN"/>
</dbReference>
<dbReference type="PATRIC" id="fig|1629550.3.peg.2550"/>
<dbReference type="Gene3D" id="3.40.50.200">
    <property type="entry name" value="Peptidase S8/S53 domain"/>
    <property type="match status" value="1"/>
</dbReference>
<dbReference type="GO" id="GO:0006508">
    <property type="term" value="P:proteolysis"/>
    <property type="evidence" value="ECO:0007669"/>
    <property type="project" value="UniProtKB-KW"/>
</dbReference>
<evidence type="ECO:0000313" key="8">
    <source>
        <dbReference type="Proteomes" id="UP000034407"/>
    </source>
</evidence>
<dbReference type="Gene3D" id="2.60.120.1290">
    <property type="match status" value="1"/>
</dbReference>
<keyword evidence="2" id="KW-0645">Protease</keyword>
<dbReference type="InterPro" id="IPR015500">
    <property type="entry name" value="Peptidase_S8_subtilisin-rel"/>
</dbReference>
<dbReference type="PROSITE" id="PS51892">
    <property type="entry name" value="SUBTILASE"/>
    <property type="match status" value="1"/>
</dbReference>
<protein>
    <submittedName>
        <fullName evidence="7">Peptidase S8</fullName>
    </submittedName>
</protein>
<proteinExistence type="inferred from homology"/>
<comment type="caution">
    <text evidence="7">The sequence shown here is derived from an EMBL/GenBank/DDBJ whole genome shotgun (WGS) entry which is preliminary data.</text>
</comment>
<keyword evidence="8" id="KW-1185">Reference proteome</keyword>
<dbReference type="Pfam" id="PF00082">
    <property type="entry name" value="Peptidase_S8"/>
    <property type="match status" value="2"/>
</dbReference>
<dbReference type="OrthoDB" id="1757800at2"/>
<feature type="domain" description="Peptidase S8/S53" evidence="6">
    <location>
        <begin position="99"/>
        <end position="294"/>
    </location>
</feature>
<evidence type="ECO:0000259" key="6">
    <source>
        <dbReference type="Pfam" id="PF00082"/>
    </source>
</evidence>
<dbReference type="SUPFAM" id="SSF52743">
    <property type="entry name" value="Subtilisin-like"/>
    <property type="match status" value="1"/>
</dbReference>
<gene>
    <name evidence="7" type="ORF">VN21_15410</name>
</gene>
<dbReference type="PROSITE" id="PS00136">
    <property type="entry name" value="SUBTILASE_ASP"/>
    <property type="match status" value="1"/>
</dbReference>
<dbReference type="PANTHER" id="PTHR43806">
    <property type="entry name" value="PEPTIDASE S8"/>
    <property type="match status" value="1"/>
</dbReference>
<dbReference type="NCBIfam" id="NF040808">
    <property type="entry name" value="CspC_non_triad"/>
    <property type="match status" value="1"/>
</dbReference>
<dbReference type="Proteomes" id="UP000034407">
    <property type="component" value="Unassembled WGS sequence"/>
</dbReference>
<dbReference type="InterPro" id="IPR050131">
    <property type="entry name" value="Peptidase_S8_subtilisin-like"/>
</dbReference>
<feature type="domain" description="Peptidase S8/S53" evidence="6">
    <location>
        <begin position="419"/>
        <end position="529"/>
    </location>
</feature>
<dbReference type="InterPro" id="IPR034045">
    <property type="entry name" value="Pep_S8_CspA-like"/>
</dbReference>
<accession>A0A0M3DFG5</accession>
<dbReference type="AlphaFoldDB" id="A0A0M3DFG5"/>
<dbReference type="InterPro" id="IPR000209">
    <property type="entry name" value="Peptidase_S8/S53_dom"/>
</dbReference>
<comment type="similarity">
    <text evidence="1 5">Belongs to the peptidase S8 family.</text>
</comment>
<evidence type="ECO:0000313" key="7">
    <source>
        <dbReference type="EMBL" id="KKY00219.1"/>
    </source>
</evidence>
<dbReference type="RefSeq" id="WP_046824033.1">
    <property type="nucleotide sequence ID" value="NZ_LBBT01000314.1"/>
</dbReference>
<dbReference type="GO" id="GO:0004252">
    <property type="term" value="F:serine-type endopeptidase activity"/>
    <property type="evidence" value="ECO:0007669"/>
    <property type="project" value="InterPro"/>
</dbReference>
<evidence type="ECO:0000256" key="4">
    <source>
        <dbReference type="ARBA" id="ARBA00022825"/>
    </source>
</evidence>
<keyword evidence="3" id="KW-0378">Hydrolase</keyword>